<evidence type="ECO:0000256" key="1">
    <source>
        <dbReference type="SAM" id="Phobius"/>
    </source>
</evidence>
<accession>A0A9D7QPN4</accession>
<proteinExistence type="predicted"/>
<protein>
    <submittedName>
        <fullName evidence="2">DUF1049 domain-containing protein</fullName>
    </submittedName>
</protein>
<gene>
    <name evidence="2" type="ORF">IPN75_18205</name>
</gene>
<evidence type="ECO:0000313" key="2">
    <source>
        <dbReference type="EMBL" id="MBK8892160.1"/>
    </source>
</evidence>
<feature type="transmembrane region" description="Helical" evidence="1">
    <location>
        <begin position="42"/>
        <end position="62"/>
    </location>
</feature>
<organism evidence="2 3">
    <name type="scientific">Candidatus Dechloromonas phosphorivorans</name>
    <dbReference type="NCBI Taxonomy" id="2899244"/>
    <lineage>
        <taxon>Bacteria</taxon>
        <taxon>Pseudomonadati</taxon>
        <taxon>Pseudomonadota</taxon>
        <taxon>Betaproteobacteria</taxon>
        <taxon>Rhodocyclales</taxon>
        <taxon>Azonexaceae</taxon>
        <taxon>Dechloromonas</taxon>
    </lineage>
</organism>
<keyword evidence="1" id="KW-0472">Membrane</keyword>
<dbReference type="AlphaFoldDB" id="A0A9D7QPN4"/>
<sequence length="74" mass="7905">MRYVYISLIVVVTAVVLLFKIQNFDAVTVSLFGAGITMPTSLLIIVVYTLGMVTGSALLGLLRGWVKGAMRQGG</sequence>
<evidence type="ECO:0000313" key="3">
    <source>
        <dbReference type="Proteomes" id="UP000808146"/>
    </source>
</evidence>
<comment type="caution">
    <text evidence="2">The sequence shown here is derived from an EMBL/GenBank/DDBJ whole genome shotgun (WGS) entry which is preliminary data.</text>
</comment>
<dbReference type="EMBL" id="JADKBR010000023">
    <property type="protein sequence ID" value="MBK8892160.1"/>
    <property type="molecule type" value="Genomic_DNA"/>
</dbReference>
<keyword evidence="1" id="KW-1133">Transmembrane helix</keyword>
<keyword evidence="1" id="KW-0812">Transmembrane</keyword>
<reference evidence="2" key="1">
    <citation type="submission" date="2020-10" db="EMBL/GenBank/DDBJ databases">
        <title>Connecting structure to function with the recovery of over 1000 high-quality activated sludge metagenome-assembled genomes encoding full-length rRNA genes using long-read sequencing.</title>
        <authorList>
            <person name="Singleton C.M."/>
            <person name="Petriglieri F."/>
            <person name="Kristensen J.M."/>
            <person name="Kirkegaard R.H."/>
            <person name="Michaelsen T.Y."/>
            <person name="Andersen M.H."/>
            <person name="Karst S.M."/>
            <person name="Dueholm M.S."/>
            <person name="Nielsen P.H."/>
            <person name="Albertsen M."/>
        </authorList>
    </citation>
    <scope>NUCLEOTIDE SEQUENCE</scope>
    <source>
        <strain evidence="2">OdNE_18-Q3-R46-58_BAT3C.305</strain>
    </source>
</reference>
<dbReference type="Proteomes" id="UP000808146">
    <property type="component" value="Unassembled WGS sequence"/>
</dbReference>
<name>A0A9D7QPN4_9RHOO</name>